<dbReference type="PANTHER" id="PTHR32385:SF20">
    <property type="entry name" value="MANNOSYL PHOSPHORYLINOSITOL CERAMIDE SYNTHASE CSH1-RELATED"/>
    <property type="match status" value="1"/>
</dbReference>
<evidence type="ECO:0000313" key="10">
    <source>
        <dbReference type="Proteomes" id="UP000225277"/>
    </source>
</evidence>
<protein>
    <submittedName>
        <fullName evidence="9">Related to CSH1 Probable catalytic subunit of a mannosylinositol phosphorylceramide (MIPC) synthase</fullName>
    </submittedName>
</protein>
<dbReference type="Pfam" id="PF04488">
    <property type="entry name" value="Gly_transf_sug"/>
    <property type="match status" value="1"/>
</dbReference>
<reference evidence="9 10" key="1">
    <citation type="submission" date="2016-03" db="EMBL/GenBank/DDBJ databases">
        <authorList>
            <person name="Ploux O."/>
        </authorList>
    </citation>
    <scope>NUCLEOTIDE SEQUENCE [LARGE SCALE GENOMIC DNA]</scope>
    <source>
        <strain evidence="9 10">URUG2</strain>
    </source>
</reference>
<dbReference type="InterPro" id="IPR051706">
    <property type="entry name" value="Glycosyltransferase_domain"/>
</dbReference>
<evidence type="ECO:0000256" key="8">
    <source>
        <dbReference type="SAM" id="Phobius"/>
    </source>
</evidence>
<evidence type="ECO:0000313" key="9">
    <source>
        <dbReference type="EMBL" id="CZT21389.1"/>
    </source>
</evidence>
<dbReference type="EMBL" id="FJUY01000011">
    <property type="protein sequence ID" value="CZT21389.1"/>
    <property type="molecule type" value="Genomic_DNA"/>
</dbReference>
<proteinExistence type="inferred from homology"/>
<dbReference type="PANTHER" id="PTHR32385">
    <property type="entry name" value="MANNOSYL PHOSPHORYLINOSITOL CERAMIDE SYNTHASE"/>
    <property type="match status" value="1"/>
</dbReference>
<sequence length="389" mass="45355">MGVGVTKPPRRREDPEPSEGLTFSGMLQGCLQRSFTLPFRYFPPSMRRGVLVFIVCTVIVLGFAVHQVWTLLELLVINGIGDAILKEDVPPVGSELSDDVPSKHMIPKILHQTYINTSIPLVWQEAQASCLKLHPEPEWEYKLWTDAMSLDFIAENYPEFLETFKNYRYPIERADAIRYFVLDHYGGVYLDLDDGCQRPLEPLLQYPAFVRKTVPTGISNDVMGAVPHHPFFKLVMEELKSFDRSWVLPYITVMASTGPLFLSVIWRHYGDEGFNVGDDADGGRIRILFPDMYQGKEWSFFTHHKGNSWHGYDVQLIFWMSRHWIFMTVFGFALGFTLLFLGWYSYHRYFLKAPSDVPHWKSQSIRNRIPFWARRSTRREYELVNRHET</sequence>
<dbReference type="InterPro" id="IPR029044">
    <property type="entry name" value="Nucleotide-diphossugar_trans"/>
</dbReference>
<dbReference type="GO" id="GO:0051999">
    <property type="term" value="P:mannosyl-inositol phosphorylceramide biosynthetic process"/>
    <property type="evidence" value="ECO:0007669"/>
    <property type="project" value="TreeGrafter"/>
</dbReference>
<keyword evidence="3" id="KW-0808">Transferase</keyword>
<keyword evidence="6 8" id="KW-0472">Membrane</keyword>
<keyword evidence="10" id="KW-1185">Reference proteome</keyword>
<evidence type="ECO:0000256" key="4">
    <source>
        <dbReference type="ARBA" id="ARBA00022692"/>
    </source>
</evidence>
<dbReference type="Proteomes" id="UP000225277">
    <property type="component" value="Unassembled WGS sequence"/>
</dbReference>
<keyword evidence="4 8" id="KW-0812">Transmembrane</keyword>
<evidence type="ECO:0000256" key="2">
    <source>
        <dbReference type="ARBA" id="ARBA00009003"/>
    </source>
</evidence>
<dbReference type="GO" id="GO:0000030">
    <property type="term" value="F:mannosyltransferase activity"/>
    <property type="evidence" value="ECO:0007669"/>
    <property type="project" value="TreeGrafter"/>
</dbReference>
<dbReference type="RefSeq" id="XP_023628278.1">
    <property type="nucleotide sequence ID" value="XM_023772510.1"/>
</dbReference>
<dbReference type="OrthoDB" id="3647at2759"/>
<dbReference type="SUPFAM" id="SSF53448">
    <property type="entry name" value="Nucleotide-diphospho-sugar transferases"/>
    <property type="match status" value="1"/>
</dbReference>
<feature type="region of interest" description="Disordered" evidence="7">
    <location>
        <begin position="1"/>
        <end position="20"/>
    </location>
</feature>
<evidence type="ECO:0000256" key="3">
    <source>
        <dbReference type="ARBA" id="ARBA00022679"/>
    </source>
</evidence>
<gene>
    <name evidence="9" type="ORF">RCC_07252</name>
</gene>
<dbReference type="Gene3D" id="3.90.550.20">
    <property type="match status" value="1"/>
</dbReference>
<evidence type="ECO:0000256" key="5">
    <source>
        <dbReference type="ARBA" id="ARBA00022989"/>
    </source>
</evidence>
<organism evidence="9 10">
    <name type="scientific">Ramularia collo-cygni</name>
    <dbReference type="NCBI Taxonomy" id="112498"/>
    <lineage>
        <taxon>Eukaryota</taxon>
        <taxon>Fungi</taxon>
        <taxon>Dikarya</taxon>
        <taxon>Ascomycota</taxon>
        <taxon>Pezizomycotina</taxon>
        <taxon>Dothideomycetes</taxon>
        <taxon>Dothideomycetidae</taxon>
        <taxon>Mycosphaerellales</taxon>
        <taxon>Mycosphaerellaceae</taxon>
        <taxon>Ramularia</taxon>
    </lineage>
</organism>
<dbReference type="PROSITE" id="PS51257">
    <property type="entry name" value="PROKAR_LIPOPROTEIN"/>
    <property type="match status" value="1"/>
</dbReference>
<comment type="subcellular location">
    <subcellularLocation>
        <location evidence="1">Membrane</location>
    </subcellularLocation>
</comment>
<dbReference type="GO" id="GO:0016020">
    <property type="term" value="C:membrane"/>
    <property type="evidence" value="ECO:0007669"/>
    <property type="project" value="UniProtKB-SubCell"/>
</dbReference>
<feature type="transmembrane region" description="Helical" evidence="8">
    <location>
        <begin position="324"/>
        <end position="344"/>
    </location>
</feature>
<keyword evidence="5 8" id="KW-1133">Transmembrane helix</keyword>
<name>A0A2D3VHI0_9PEZI</name>
<dbReference type="AlphaFoldDB" id="A0A2D3VHI0"/>
<dbReference type="InterPro" id="IPR007577">
    <property type="entry name" value="GlycoTrfase_DXD_sugar-bd_CS"/>
</dbReference>
<evidence type="ECO:0000256" key="7">
    <source>
        <dbReference type="SAM" id="MobiDB-lite"/>
    </source>
</evidence>
<accession>A0A2D3VHI0</accession>
<comment type="similarity">
    <text evidence="2">Belongs to the glycosyltransferase 32 family.</text>
</comment>
<evidence type="ECO:0000256" key="6">
    <source>
        <dbReference type="ARBA" id="ARBA00023136"/>
    </source>
</evidence>
<feature type="transmembrane region" description="Helical" evidence="8">
    <location>
        <begin position="50"/>
        <end position="72"/>
    </location>
</feature>
<evidence type="ECO:0000256" key="1">
    <source>
        <dbReference type="ARBA" id="ARBA00004370"/>
    </source>
</evidence>
<dbReference type="GeneID" id="35602371"/>